<evidence type="ECO:0000256" key="2">
    <source>
        <dbReference type="ARBA" id="ARBA00005581"/>
    </source>
</evidence>
<name>A0A9Q0J039_9ROSI</name>
<evidence type="ECO:0000256" key="1">
    <source>
        <dbReference type="ARBA" id="ARBA00004613"/>
    </source>
</evidence>
<evidence type="ECO:0000256" key="6">
    <source>
        <dbReference type="RuleBase" id="RU367044"/>
    </source>
</evidence>
<gene>
    <name evidence="7" type="ORF">Tsubulata_017596</name>
</gene>
<dbReference type="InterPro" id="IPR010264">
    <property type="entry name" value="Self-incomp_S1"/>
</dbReference>
<dbReference type="Proteomes" id="UP001141552">
    <property type="component" value="Unassembled WGS sequence"/>
</dbReference>
<comment type="caution">
    <text evidence="7">The sequence shown here is derived from an EMBL/GenBank/DDBJ whole genome shotgun (WGS) entry which is preliminary data.</text>
</comment>
<protein>
    <recommendedName>
        <fullName evidence="6">S-protein homolog</fullName>
    </recommendedName>
</protein>
<evidence type="ECO:0000313" key="8">
    <source>
        <dbReference type="Proteomes" id="UP001141552"/>
    </source>
</evidence>
<dbReference type="EMBL" id="JAKUCV010007521">
    <property type="protein sequence ID" value="KAJ4823097.1"/>
    <property type="molecule type" value="Genomic_DNA"/>
</dbReference>
<sequence>MAINFHLLLITLSVLFYMAQIWQVSNALFDEKLVVIYNLAQTIVPVHCRSLDDDLGRRNLYYGYDHAYKIIFRDNLWPYESTLVRCNTEIKGVPNINWIAYDARRHGDDCITSACTWTIRRDGLYFSRGNENERRVVIW</sequence>
<dbReference type="AlphaFoldDB" id="A0A9Q0J039"/>
<dbReference type="GO" id="GO:0060320">
    <property type="term" value="P:rejection of self pollen"/>
    <property type="evidence" value="ECO:0007669"/>
    <property type="project" value="UniProtKB-KW"/>
</dbReference>
<dbReference type="GO" id="GO:0005576">
    <property type="term" value="C:extracellular region"/>
    <property type="evidence" value="ECO:0007669"/>
    <property type="project" value="UniProtKB-SubCell"/>
</dbReference>
<feature type="signal peptide" evidence="6">
    <location>
        <begin position="1"/>
        <end position="27"/>
    </location>
</feature>
<dbReference type="PANTHER" id="PTHR31232">
    <property type="match status" value="1"/>
</dbReference>
<feature type="chain" id="PRO_5040547568" description="S-protein homolog" evidence="6">
    <location>
        <begin position="28"/>
        <end position="139"/>
    </location>
</feature>
<evidence type="ECO:0000256" key="4">
    <source>
        <dbReference type="ARBA" id="ARBA00022525"/>
    </source>
</evidence>
<reference evidence="7" key="2">
    <citation type="journal article" date="2023" name="Plants (Basel)">
        <title>Annotation of the Turnera subulata (Passifloraceae) Draft Genome Reveals the S-Locus Evolved after the Divergence of Turneroideae from Passifloroideae in a Stepwise Manner.</title>
        <authorList>
            <person name="Henning P.M."/>
            <person name="Roalson E.H."/>
            <person name="Mir W."/>
            <person name="McCubbin A.G."/>
            <person name="Shore J.S."/>
        </authorList>
    </citation>
    <scope>NUCLEOTIDE SEQUENCE</scope>
    <source>
        <strain evidence="7">F60SS</strain>
    </source>
</reference>
<comment type="similarity">
    <text evidence="2 6">Belongs to the plant self-incompatibility (S1) protein family.</text>
</comment>
<accession>A0A9Q0J039</accession>
<evidence type="ECO:0000313" key="7">
    <source>
        <dbReference type="EMBL" id="KAJ4823097.1"/>
    </source>
</evidence>
<keyword evidence="5 6" id="KW-0732">Signal</keyword>
<organism evidence="7 8">
    <name type="scientific">Turnera subulata</name>
    <dbReference type="NCBI Taxonomy" id="218843"/>
    <lineage>
        <taxon>Eukaryota</taxon>
        <taxon>Viridiplantae</taxon>
        <taxon>Streptophyta</taxon>
        <taxon>Embryophyta</taxon>
        <taxon>Tracheophyta</taxon>
        <taxon>Spermatophyta</taxon>
        <taxon>Magnoliopsida</taxon>
        <taxon>eudicotyledons</taxon>
        <taxon>Gunneridae</taxon>
        <taxon>Pentapetalae</taxon>
        <taxon>rosids</taxon>
        <taxon>fabids</taxon>
        <taxon>Malpighiales</taxon>
        <taxon>Passifloraceae</taxon>
        <taxon>Turnera</taxon>
    </lineage>
</organism>
<proteinExistence type="inferred from homology"/>
<dbReference type="OrthoDB" id="1841900at2759"/>
<comment type="subcellular location">
    <subcellularLocation>
        <location evidence="1 6">Secreted</location>
    </subcellularLocation>
</comment>
<reference evidence="7" key="1">
    <citation type="submission" date="2022-02" db="EMBL/GenBank/DDBJ databases">
        <authorList>
            <person name="Henning P.M."/>
            <person name="McCubbin A.G."/>
            <person name="Shore J.S."/>
        </authorList>
    </citation>
    <scope>NUCLEOTIDE SEQUENCE</scope>
    <source>
        <strain evidence="7">F60SS</strain>
        <tissue evidence="7">Leaves</tissue>
    </source>
</reference>
<dbReference type="PANTHER" id="PTHR31232:SF18">
    <property type="entry name" value="S-PROTEIN HOMOLOG"/>
    <property type="match status" value="1"/>
</dbReference>
<dbReference type="Pfam" id="PF05938">
    <property type="entry name" value="Self-incomp_S1"/>
    <property type="match status" value="1"/>
</dbReference>
<evidence type="ECO:0000256" key="3">
    <source>
        <dbReference type="ARBA" id="ARBA00022471"/>
    </source>
</evidence>
<keyword evidence="4 6" id="KW-0964">Secreted</keyword>
<keyword evidence="8" id="KW-1185">Reference proteome</keyword>
<keyword evidence="3 6" id="KW-0713">Self-incompatibility</keyword>
<evidence type="ECO:0000256" key="5">
    <source>
        <dbReference type="ARBA" id="ARBA00022729"/>
    </source>
</evidence>